<dbReference type="AlphaFoldDB" id="A0AAU7CFQ5"/>
<dbReference type="NCBIfam" id="TIGR02395">
    <property type="entry name" value="rpoN_sigma"/>
    <property type="match status" value="1"/>
</dbReference>
<evidence type="ECO:0000256" key="2">
    <source>
        <dbReference type="ARBA" id="ARBA00022478"/>
    </source>
</evidence>
<feature type="compositionally biased region" description="Acidic residues" evidence="9">
    <location>
        <begin position="78"/>
        <end position="91"/>
    </location>
</feature>
<evidence type="ECO:0000256" key="1">
    <source>
        <dbReference type="ARBA" id="ARBA00008798"/>
    </source>
</evidence>
<dbReference type="EMBL" id="CP155447">
    <property type="protein sequence ID" value="XBH04189.1"/>
    <property type="molecule type" value="Genomic_DNA"/>
</dbReference>
<name>A0AAU7CFQ5_9BACT</name>
<dbReference type="InterPro" id="IPR007046">
    <property type="entry name" value="RNA_pol_sigma_54_core-bd"/>
</dbReference>
<feature type="domain" description="RNA polymerase sigma factor 54 DNA-binding" evidence="10">
    <location>
        <begin position="321"/>
        <end position="479"/>
    </location>
</feature>
<dbReference type="InterPro" id="IPR000394">
    <property type="entry name" value="RNA_pol_sigma_54"/>
</dbReference>
<dbReference type="GO" id="GO:0003677">
    <property type="term" value="F:DNA binding"/>
    <property type="evidence" value="ECO:0007669"/>
    <property type="project" value="UniProtKB-KW"/>
</dbReference>
<keyword evidence="8" id="KW-0804">Transcription</keyword>
<feature type="region of interest" description="Disordered" evidence="9">
    <location>
        <begin position="54"/>
        <end position="127"/>
    </location>
</feature>
<keyword evidence="4" id="KW-0548">Nucleotidyltransferase</keyword>
<evidence type="ECO:0000256" key="8">
    <source>
        <dbReference type="ARBA" id="ARBA00023163"/>
    </source>
</evidence>
<keyword evidence="3" id="KW-0808">Transferase</keyword>
<keyword evidence="5" id="KW-0805">Transcription regulation</keyword>
<dbReference type="PANTHER" id="PTHR32248">
    <property type="entry name" value="RNA POLYMERASE SIGMA-54 FACTOR"/>
    <property type="match status" value="1"/>
</dbReference>
<evidence type="ECO:0000256" key="6">
    <source>
        <dbReference type="ARBA" id="ARBA00023082"/>
    </source>
</evidence>
<evidence type="ECO:0000256" key="9">
    <source>
        <dbReference type="SAM" id="MobiDB-lite"/>
    </source>
</evidence>
<feature type="compositionally biased region" description="Low complexity" evidence="9">
    <location>
        <begin position="65"/>
        <end position="77"/>
    </location>
</feature>
<evidence type="ECO:0000256" key="7">
    <source>
        <dbReference type="ARBA" id="ARBA00023125"/>
    </source>
</evidence>
<evidence type="ECO:0000256" key="3">
    <source>
        <dbReference type="ARBA" id="ARBA00022679"/>
    </source>
</evidence>
<evidence type="ECO:0000256" key="5">
    <source>
        <dbReference type="ARBA" id="ARBA00023015"/>
    </source>
</evidence>
<dbReference type="GO" id="GO:0016987">
    <property type="term" value="F:sigma factor activity"/>
    <property type="evidence" value="ECO:0007669"/>
    <property type="project" value="UniProtKB-KW"/>
</dbReference>
<dbReference type="Pfam" id="PF00309">
    <property type="entry name" value="Sigma54_AID"/>
    <property type="match status" value="1"/>
</dbReference>
<dbReference type="PANTHER" id="PTHR32248:SF4">
    <property type="entry name" value="RNA POLYMERASE SIGMA-54 FACTOR"/>
    <property type="match status" value="1"/>
</dbReference>
<protein>
    <submittedName>
        <fullName evidence="12">RNA polymerase factor sigma-54</fullName>
    </submittedName>
</protein>
<gene>
    <name evidence="12" type="primary">rpoN</name>
    <name evidence="12" type="ORF">V5E97_38730</name>
</gene>
<dbReference type="Pfam" id="PF04963">
    <property type="entry name" value="Sigma54_CBD"/>
    <property type="match status" value="1"/>
</dbReference>
<proteinExistence type="inferred from homology"/>
<dbReference type="GO" id="GO:0016779">
    <property type="term" value="F:nucleotidyltransferase activity"/>
    <property type="evidence" value="ECO:0007669"/>
    <property type="project" value="UniProtKB-KW"/>
</dbReference>
<dbReference type="GO" id="GO:0001216">
    <property type="term" value="F:DNA-binding transcription activator activity"/>
    <property type="evidence" value="ECO:0007669"/>
    <property type="project" value="InterPro"/>
</dbReference>
<dbReference type="Gene3D" id="1.10.10.1330">
    <property type="entry name" value="RNA polymerase sigma-54 factor, core-binding domain"/>
    <property type="match status" value="1"/>
</dbReference>
<organism evidence="12">
    <name type="scientific">Singulisphaera sp. Ch08</name>
    <dbReference type="NCBI Taxonomy" id="3120278"/>
    <lineage>
        <taxon>Bacteria</taxon>
        <taxon>Pseudomonadati</taxon>
        <taxon>Planctomycetota</taxon>
        <taxon>Planctomycetia</taxon>
        <taxon>Isosphaerales</taxon>
        <taxon>Isosphaeraceae</taxon>
        <taxon>Singulisphaera</taxon>
    </lineage>
</organism>
<feature type="domain" description="RNA polymerase sigma factor 54 core-binding" evidence="11">
    <location>
        <begin position="116"/>
        <end position="306"/>
    </location>
</feature>
<comment type="similarity">
    <text evidence="1">Belongs to the sigma-54 factor family.</text>
</comment>
<evidence type="ECO:0000259" key="11">
    <source>
        <dbReference type="Pfam" id="PF04963"/>
    </source>
</evidence>
<dbReference type="InterPro" id="IPR007634">
    <property type="entry name" value="RNA_pol_sigma_54_DNA-bd"/>
</dbReference>
<dbReference type="RefSeq" id="WP_406696942.1">
    <property type="nucleotide sequence ID" value="NZ_CP155447.1"/>
</dbReference>
<dbReference type="PIRSF" id="PIRSF000774">
    <property type="entry name" value="RpoN"/>
    <property type="match status" value="1"/>
</dbReference>
<accession>A0AAU7CFQ5</accession>
<reference evidence="12" key="1">
    <citation type="submission" date="2024-05" db="EMBL/GenBank/DDBJ databases">
        <title>Planctomycetes of the genus Singulisphaera possess chitinolytic capabilities.</title>
        <authorList>
            <person name="Ivanova A."/>
        </authorList>
    </citation>
    <scope>NUCLEOTIDE SEQUENCE</scope>
    <source>
        <strain evidence="12">Ch08T</strain>
    </source>
</reference>
<keyword evidence="6" id="KW-0731">Sigma factor</keyword>
<keyword evidence="7" id="KW-0238">DNA-binding</keyword>
<dbReference type="Pfam" id="PF04552">
    <property type="entry name" value="Sigma54_DBD"/>
    <property type="match status" value="1"/>
</dbReference>
<dbReference type="PROSITE" id="PS50044">
    <property type="entry name" value="SIGMA54_3"/>
    <property type="match status" value="1"/>
</dbReference>
<sequence length="480" mass="54938">MRLDTSQQMRTDMRLRMAPRMIQSMEILQLPLMALQERIDQELSENPVLVDLRETPAPESDTGEEAPAAPEEPTTTEFEADGGMDGQDDWSEPFGETHRLSRAAMSEEADRKHDAMQNMASRPRSLHDDLDDQLGFLDPEPTVRALAQYIIFNLDENGYLNHDLNEVLRDYGGDATMAQAEEALGLVQKLDPLGVGARNLRECLLLQLNQDIPSREILQVLISNHLDDLQQNRLPAIEKKTGIAIDDIKEAMEHLRRLNPRPGARFAPESTQYVVPDLIVEANEQGEYEVRLVDEHTPQLSISRYYQMQLKNKATDAAAREFIQKRIQSARWLIESIEQRRNTLLKVARAIIDHQKDFLDKGPEFIEPLKMQQIADRVHVHVTTVSRAVDDKWVQTPRGIFALKRFFGGGTTTADGEEVAWDTIKQKLLEIIAKEDKQNPLSDEEIVEELSRHGFPVARRTVTKYRRTLRIPSSRQRKQF</sequence>
<dbReference type="PROSITE" id="PS00718">
    <property type="entry name" value="SIGMA54_2"/>
    <property type="match status" value="1"/>
</dbReference>
<evidence type="ECO:0000313" key="12">
    <source>
        <dbReference type="EMBL" id="XBH04189.1"/>
    </source>
</evidence>
<dbReference type="GO" id="GO:0000428">
    <property type="term" value="C:DNA-directed RNA polymerase complex"/>
    <property type="evidence" value="ECO:0007669"/>
    <property type="project" value="UniProtKB-KW"/>
</dbReference>
<dbReference type="InterPro" id="IPR038709">
    <property type="entry name" value="RpoN_core-bd_sf"/>
</dbReference>
<keyword evidence="2" id="KW-0240">DNA-directed RNA polymerase</keyword>
<dbReference type="Gene3D" id="1.10.10.60">
    <property type="entry name" value="Homeodomain-like"/>
    <property type="match status" value="1"/>
</dbReference>
<evidence type="ECO:0000256" key="4">
    <source>
        <dbReference type="ARBA" id="ARBA00022695"/>
    </source>
</evidence>
<dbReference type="GO" id="GO:0006352">
    <property type="term" value="P:DNA-templated transcription initiation"/>
    <property type="evidence" value="ECO:0007669"/>
    <property type="project" value="InterPro"/>
</dbReference>
<evidence type="ECO:0000259" key="10">
    <source>
        <dbReference type="Pfam" id="PF04552"/>
    </source>
</evidence>
<dbReference type="PRINTS" id="PR00045">
    <property type="entry name" value="SIGMA54FCT"/>
</dbReference>